<comment type="caution">
    <text evidence="2">The sequence shown here is derived from an EMBL/GenBank/DDBJ whole genome shotgun (WGS) entry which is preliminary data.</text>
</comment>
<evidence type="ECO:0000313" key="2">
    <source>
        <dbReference type="EMBL" id="TWE09353.1"/>
    </source>
</evidence>
<dbReference type="AlphaFoldDB" id="A0A561E173"/>
<dbReference type="GO" id="GO:0046872">
    <property type="term" value="F:metal ion binding"/>
    <property type="evidence" value="ECO:0007669"/>
    <property type="project" value="UniProtKB-KW"/>
</dbReference>
<reference evidence="2 3" key="1">
    <citation type="submission" date="2019-06" db="EMBL/GenBank/DDBJ databases">
        <title>Sequencing the genomes of 1000 actinobacteria strains.</title>
        <authorList>
            <person name="Klenk H.-P."/>
        </authorList>
    </citation>
    <scope>NUCLEOTIDE SEQUENCE [LARGE SCALE GENOMIC DNA]</scope>
    <source>
        <strain evidence="2 3">DSM 19560</strain>
    </source>
</reference>
<dbReference type="Gene3D" id="1.10.340.30">
    <property type="entry name" value="Hypothetical protein, domain 2"/>
    <property type="match status" value="1"/>
</dbReference>
<sequence length="199" mass="21353">MTTEPDDGIVVGDDGVARCAWAGSTSDYLVYHDIEWGVPVHGEAALFERITLEAFQSGLSWLTILRKRPAFRLAFAGFDAEVVARYGPTDVERLMSDASIVRNRRKIDAAITNARAVVRLREHGGLDGLIWSFRPSRHTPPATLGDVAAVSSESTALARQLKKLGFAHVGPTTMYAAMQACGLVDDHLTGCARSGAAGA</sequence>
<dbReference type="PANTHER" id="PTHR30037">
    <property type="entry name" value="DNA-3-METHYLADENINE GLYCOSYLASE 1"/>
    <property type="match status" value="1"/>
</dbReference>
<dbReference type="InterPro" id="IPR005019">
    <property type="entry name" value="Adenine_glyco"/>
</dbReference>
<dbReference type="SUPFAM" id="SSF48150">
    <property type="entry name" value="DNA-glycosylase"/>
    <property type="match status" value="1"/>
</dbReference>
<evidence type="ECO:0000313" key="3">
    <source>
        <dbReference type="Proteomes" id="UP000318297"/>
    </source>
</evidence>
<proteinExistence type="predicted"/>
<dbReference type="OrthoDB" id="9807664at2"/>
<dbReference type="PANTHER" id="PTHR30037:SF4">
    <property type="entry name" value="DNA-3-METHYLADENINE GLYCOSYLASE I"/>
    <property type="match status" value="1"/>
</dbReference>
<keyword evidence="1" id="KW-0862">Zinc</keyword>
<feature type="binding site" evidence="1">
    <location>
        <position position="187"/>
    </location>
    <ligand>
        <name>Zn(2+)</name>
        <dbReference type="ChEBI" id="CHEBI:29105"/>
    </ligand>
</feature>
<accession>A0A561E173</accession>
<dbReference type="InterPro" id="IPR011257">
    <property type="entry name" value="DNA_glycosylase"/>
</dbReference>
<protein>
    <submittedName>
        <fullName evidence="2">DNA-3-methyladenine glycosylase I</fullName>
    </submittedName>
</protein>
<feature type="binding site" evidence="1">
    <location>
        <position position="19"/>
    </location>
    <ligand>
        <name>Zn(2+)</name>
        <dbReference type="ChEBI" id="CHEBI:29105"/>
    </ligand>
</feature>
<dbReference type="Proteomes" id="UP000318297">
    <property type="component" value="Unassembled WGS sequence"/>
</dbReference>
<dbReference type="EMBL" id="VIVQ01000003">
    <property type="protein sequence ID" value="TWE09353.1"/>
    <property type="molecule type" value="Genomic_DNA"/>
</dbReference>
<feature type="binding site" evidence="1">
    <location>
        <position position="32"/>
    </location>
    <ligand>
        <name>Zn(2+)</name>
        <dbReference type="ChEBI" id="CHEBI:29105"/>
    </ligand>
</feature>
<keyword evidence="3" id="KW-1185">Reference proteome</keyword>
<keyword evidence="1" id="KW-0479">Metal-binding</keyword>
<name>A0A561E173_9MICO</name>
<dbReference type="GO" id="GO:0006284">
    <property type="term" value="P:base-excision repair"/>
    <property type="evidence" value="ECO:0007669"/>
    <property type="project" value="InterPro"/>
</dbReference>
<feature type="binding site" evidence="1">
    <location>
        <position position="191"/>
    </location>
    <ligand>
        <name>Zn(2+)</name>
        <dbReference type="ChEBI" id="CHEBI:29105"/>
    </ligand>
</feature>
<dbReference type="InterPro" id="IPR052891">
    <property type="entry name" value="DNA-3mA_glycosylase"/>
</dbReference>
<evidence type="ECO:0000256" key="1">
    <source>
        <dbReference type="PIRSR" id="PIRSR605019-1"/>
    </source>
</evidence>
<dbReference type="Pfam" id="PF03352">
    <property type="entry name" value="Adenine_glyco"/>
    <property type="match status" value="1"/>
</dbReference>
<gene>
    <name evidence="2" type="ORF">BKA23_3055</name>
</gene>
<organism evidence="2 3">
    <name type="scientific">Rudaeicoccus suwonensis</name>
    <dbReference type="NCBI Taxonomy" id="657409"/>
    <lineage>
        <taxon>Bacteria</taxon>
        <taxon>Bacillati</taxon>
        <taxon>Actinomycetota</taxon>
        <taxon>Actinomycetes</taxon>
        <taxon>Micrococcales</taxon>
        <taxon>Dermacoccaceae</taxon>
        <taxon>Rudaeicoccus</taxon>
    </lineage>
</organism>
<dbReference type="RefSeq" id="WP_145229943.1">
    <property type="nucleotide sequence ID" value="NZ_VIVQ01000003.1"/>
</dbReference>
<dbReference type="GO" id="GO:0008725">
    <property type="term" value="F:DNA-3-methyladenine glycosylase activity"/>
    <property type="evidence" value="ECO:0007669"/>
    <property type="project" value="InterPro"/>
</dbReference>